<proteinExistence type="predicted"/>
<keyword evidence="4" id="KW-1185">Reference proteome</keyword>
<organism evidence="3 4">
    <name type="scientific">Solimonas marina</name>
    <dbReference type="NCBI Taxonomy" id="2714601"/>
    <lineage>
        <taxon>Bacteria</taxon>
        <taxon>Pseudomonadati</taxon>
        <taxon>Pseudomonadota</taxon>
        <taxon>Gammaproteobacteria</taxon>
        <taxon>Nevskiales</taxon>
        <taxon>Nevskiaceae</taxon>
        <taxon>Solimonas</taxon>
    </lineage>
</organism>
<keyword evidence="1" id="KW-0732">Signal</keyword>
<dbReference type="InterPro" id="IPR002048">
    <property type="entry name" value="EF_hand_dom"/>
</dbReference>
<dbReference type="PROSITE" id="PS00018">
    <property type="entry name" value="EF_HAND_1"/>
    <property type="match status" value="1"/>
</dbReference>
<comment type="caution">
    <text evidence="3">The sequence shown here is derived from an EMBL/GenBank/DDBJ whole genome shotgun (WGS) entry which is preliminary data.</text>
</comment>
<evidence type="ECO:0000313" key="3">
    <source>
        <dbReference type="EMBL" id="NKF21480.1"/>
    </source>
</evidence>
<dbReference type="Proteomes" id="UP000653472">
    <property type="component" value="Unassembled WGS sequence"/>
</dbReference>
<dbReference type="InterPro" id="IPR011992">
    <property type="entry name" value="EF-hand-dom_pair"/>
</dbReference>
<feature type="signal peptide" evidence="1">
    <location>
        <begin position="1"/>
        <end position="18"/>
    </location>
</feature>
<dbReference type="InterPro" id="IPR018247">
    <property type="entry name" value="EF_Hand_1_Ca_BS"/>
</dbReference>
<name>A0A969WAT8_9GAMM</name>
<evidence type="ECO:0000313" key="4">
    <source>
        <dbReference type="Proteomes" id="UP000653472"/>
    </source>
</evidence>
<protein>
    <submittedName>
        <fullName evidence="3">EF-hand domain-containing protein</fullName>
    </submittedName>
</protein>
<feature type="chain" id="PRO_5037446248" evidence="1">
    <location>
        <begin position="19"/>
        <end position="89"/>
    </location>
</feature>
<feature type="domain" description="EF-hand" evidence="2">
    <location>
        <begin position="62"/>
        <end position="88"/>
    </location>
</feature>
<gene>
    <name evidence="3" type="ORF">G7Y82_04055</name>
</gene>
<dbReference type="GO" id="GO:0005509">
    <property type="term" value="F:calcium ion binding"/>
    <property type="evidence" value="ECO:0007669"/>
    <property type="project" value="InterPro"/>
</dbReference>
<reference evidence="3" key="1">
    <citation type="submission" date="2020-03" db="EMBL/GenBank/DDBJ databases">
        <title>Solimonas marina sp. nov., isolated from deep seawater of the Pacific Ocean.</title>
        <authorList>
            <person name="Liu X."/>
            <person name="Lai Q."/>
            <person name="Sun F."/>
            <person name="Gai Y."/>
            <person name="Li G."/>
            <person name="Shao Z."/>
        </authorList>
    </citation>
    <scope>NUCLEOTIDE SEQUENCE</scope>
    <source>
        <strain evidence="3">C16B3</strain>
    </source>
</reference>
<evidence type="ECO:0000256" key="1">
    <source>
        <dbReference type="SAM" id="SignalP"/>
    </source>
</evidence>
<accession>A0A969WAT8</accession>
<dbReference type="EMBL" id="JAAVXB010000002">
    <property type="protein sequence ID" value="NKF21480.1"/>
    <property type="molecule type" value="Genomic_DNA"/>
</dbReference>
<dbReference type="Gene3D" id="1.10.238.10">
    <property type="entry name" value="EF-hand"/>
    <property type="match status" value="1"/>
</dbReference>
<dbReference type="Pfam" id="PF13202">
    <property type="entry name" value="EF-hand_5"/>
    <property type="match status" value="2"/>
</dbReference>
<dbReference type="AlphaFoldDB" id="A0A969WAT8"/>
<dbReference type="SUPFAM" id="SSF47473">
    <property type="entry name" value="EF-hand"/>
    <property type="match status" value="1"/>
</dbReference>
<evidence type="ECO:0000259" key="2">
    <source>
        <dbReference type="PROSITE" id="PS50222"/>
    </source>
</evidence>
<sequence>MRYPLVAIALVAPTMAFAATPSRAEQMAAKLDQRFQQADTNHDGKLSPDEAKAGMPRLAKNFQAIDSNGDGAVTESEITAFMQSKAANR</sequence>
<dbReference type="RefSeq" id="WP_168147127.1">
    <property type="nucleotide sequence ID" value="NZ_JAAVXB010000002.1"/>
</dbReference>
<dbReference type="SMART" id="SM00054">
    <property type="entry name" value="EFh"/>
    <property type="match status" value="2"/>
</dbReference>
<dbReference type="PROSITE" id="PS50222">
    <property type="entry name" value="EF_HAND_2"/>
    <property type="match status" value="2"/>
</dbReference>
<feature type="domain" description="EF-hand" evidence="2">
    <location>
        <begin position="26"/>
        <end position="61"/>
    </location>
</feature>
<dbReference type="CDD" id="cd00051">
    <property type="entry name" value="EFh"/>
    <property type="match status" value="1"/>
</dbReference>